<evidence type="ECO:0000313" key="11">
    <source>
        <dbReference type="Proteomes" id="UP001419268"/>
    </source>
</evidence>
<gene>
    <name evidence="10" type="ORF">Scep_025084</name>
</gene>
<feature type="active site" evidence="6">
    <location>
        <position position="354"/>
    </location>
</feature>
<dbReference type="InterPro" id="IPR011050">
    <property type="entry name" value="Pectin_lyase_fold/virulence"/>
</dbReference>
<keyword evidence="4" id="KW-0378">Hydrolase</keyword>
<dbReference type="EMBL" id="JBBNAG010000010">
    <property type="protein sequence ID" value="KAK9101654.1"/>
    <property type="molecule type" value="Genomic_DNA"/>
</dbReference>
<comment type="caution">
    <text evidence="10">The sequence shown here is derived from an EMBL/GenBank/DDBJ whole genome shotgun (WGS) entry which is preliminary data.</text>
</comment>
<dbReference type="PROSITE" id="PS00800">
    <property type="entry name" value="PECTINESTERASE_1"/>
    <property type="match status" value="1"/>
</dbReference>
<evidence type="ECO:0000259" key="9">
    <source>
        <dbReference type="SMART" id="SM00856"/>
    </source>
</evidence>
<feature type="chain" id="PRO_5043045688" description="Pectinesterase inhibitor domain-containing protein" evidence="8">
    <location>
        <begin position="30"/>
        <end position="1009"/>
    </location>
</feature>
<dbReference type="InterPro" id="IPR033131">
    <property type="entry name" value="Pectinesterase_Asp_AS"/>
</dbReference>
<keyword evidence="11" id="KW-1185">Reference proteome</keyword>
<dbReference type="Pfam" id="PF01095">
    <property type="entry name" value="Pectinesterase"/>
    <property type="match status" value="2"/>
</dbReference>
<dbReference type="Proteomes" id="UP001419268">
    <property type="component" value="Unassembled WGS sequence"/>
</dbReference>
<feature type="active site" evidence="6">
    <location>
        <position position="842"/>
    </location>
</feature>
<feature type="domain" description="Pectinesterase inhibitor" evidence="9">
    <location>
        <begin position="493"/>
        <end position="638"/>
    </location>
</feature>
<dbReference type="SUPFAM" id="SSF101148">
    <property type="entry name" value="Plant invertase/pectin methylesterase inhibitor"/>
    <property type="match status" value="2"/>
</dbReference>
<dbReference type="SUPFAM" id="SSF51126">
    <property type="entry name" value="Pectin lyase-like"/>
    <property type="match status" value="2"/>
</dbReference>
<evidence type="ECO:0000256" key="2">
    <source>
        <dbReference type="ARBA" id="ARBA00006027"/>
    </source>
</evidence>
<keyword evidence="8" id="KW-0732">Signal</keyword>
<evidence type="ECO:0000256" key="7">
    <source>
        <dbReference type="SAM" id="MobiDB-lite"/>
    </source>
</evidence>
<dbReference type="SMART" id="SM00856">
    <property type="entry name" value="PMEI"/>
    <property type="match status" value="2"/>
</dbReference>
<dbReference type="GO" id="GO:0030599">
    <property type="term" value="F:pectinesterase activity"/>
    <property type="evidence" value="ECO:0007669"/>
    <property type="project" value="InterPro"/>
</dbReference>
<feature type="region of interest" description="Disordered" evidence="7">
    <location>
        <begin position="179"/>
        <end position="200"/>
    </location>
</feature>
<evidence type="ECO:0000256" key="6">
    <source>
        <dbReference type="PROSITE-ProRule" id="PRU10040"/>
    </source>
</evidence>
<organism evidence="10 11">
    <name type="scientific">Stephania cephalantha</name>
    <dbReference type="NCBI Taxonomy" id="152367"/>
    <lineage>
        <taxon>Eukaryota</taxon>
        <taxon>Viridiplantae</taxon>
        <taxon>Streptophyta</taxon>
        <taxon>Embryophyta</taxon>
        <taxon>Tracheophyta</taxon>
        <taxon>Spermatophyta</taxon>
        <taxon>Magnoliopsida</taxon>
        <taxon>Ranunculales</taxon>
        <taxon>Menispermaceae</taxon>
        <taxon>Menispermoideae</taxon>
        <taxon>Cissampelideae</taxon>
        <taxon>Stephania</taxon>
    </lineage>
</organism>
<name>A0AAP0HZ76_9MAGN</name>
<dbReference type="PROSITE" id="PS00503">
    <property type="entry name" value="PECTINESTERASE_2"/>
    <property type="match status" value="2"/>
</dbReference>
<dbReference type="InterPro" id="IPR006501">
    <property type="entry name" value="Pectinesterase_inhib_dom"/>
</dbReference>
<dbReference type="PANTHER" id="PTHR31707">
    <property type="entry name" value="PECTINESTERASE"/>
    <property type="match status" value="1"/>
</dbReference>
<dbReference type="CDD" id="cd15798">
    <property type="entry name" value="PMEI-like_3"/>
    <property type="match status" value="1"/>
</dbReference>
<feature type="signal peptide" evidence="8">
    <location>
        <begin position="1"/>
        <end position="29"/>
    </location>
</feature>
<sequence length="1009" mass="109914">MNKSTMALSPLVPLLLLLVLSLLSSFSYAVHDGDHEYLESKCLTVSSSTFLSSVKSTLLEVNQVTSLVSKFVNEFGDLRVSSAINDCIDLLDYTADELSLSESAMKNPNAKGNSSGTGNRSSDLKTWLSAALGNLDTCNEGFEGTNSFVKNVIGSGVQQVSSDVANILRMVRSDGLLISSNKSSSSGGHGSNGQRSRDNFPGWMRIRDRRLLQAPASNISADAVVALDGTGSYTSIMDAIAAAPEYSSRRYVIYVKRGLYKENVEIKKKKWNLMIIGDGAGATVISAVAGKGFIARDITIENTSGPEKHQAVAIRSDSDLSAYYRCSFLGFQDTLYAHSLRQFYRECTIAGTVDFIFGNAAAVFQNCLIIARKGLPNQKNTITAQGRKDPYQTTGFSIQFSNITASSDLLDPSSNPTYLGRPWKQYSRTVFMQSYMSSIVRPEGWLEWQGNFALDTLFYGEYMNYGAGAGLGGRVKWAGFHVIGTSSEANNYTVAQFIAGNQWLPGTGLLILLSSSIFFSKALDLQSGSSVSHADPHIPTHLKSTSGPGAITQAQRGALDDCRDLHQISISSIQKSLTRIAQNSNHRQLSDAKLFLSAALTNKNTCLEGLDTASGPLKPLLVSSLNSAYQYVSNSLSLLSKKLMNNRNYSNGRGGLNKKRRLLGFPSWLSKKDRRILQSEDDGDGDEYDPSKVFSVAGDGSGNFTTIMEAVNFAPDNSDDRILVFIKEGVYNENVVISSRKTNIVFLGDGSDVTVITGSRSVGDGWTTFRSATVAVSGDGFLARDISFVNTAGPEKHQAVALRINADLTAVYKCTITGYQDSLYVHSFRQFYRECDISGTIDFIFGNAAVVIQAGNIIARLPMHNQFNAITAQSRDSPDEDTGMSIQNCSIIASDDLYNANTKGGNMNAVKSYLGRPWRPYSTTVYMECFIDDFIDPSGWKEWSGDVGLDTLYYGEYSNNGPGSVTDNRVGWMGYHVMDYDDASNFTVSQLILGDEWLDATSFPYDDGV</sequence>
<evidence type="ECO:0000256" key="8">
    <source>
        <dbReference type="SAM" id="SignalP"/>
    </source>
</evidence>
<accession>A0AAP0HZ76</accession>
<dbReference type="InterPro" id="IPR018040">
    <property type="entry name" value="Pectinesterase_Tyr_AS"/>
</dbReference>
<evidence type="ECO:0000256" key="5">
    <source>
        <dbReference type="ARBA" id="ARBA00023085"/>
    </source>
</evidence>
<comment type="similarity">
    <text evidence="3">In the C-terminal section; belongs to the pectinesterase family.</text>
</comment>
<dbReference type="AlphaFoldDB" id="A0AAP0HZ76"/>
<evidence type="ECO:0000256" key="4">
    <source>
        <dbReference type="ARBA" id="ARBA00022801"/>
    </source>
</evidence>
<evidence type="ECO:0000313" key="10">
    <source>
        <dbReference type="EMBL" id="KAK9101654.1"/>
    </source>
</evidence>
<dbReference type="GO" id="GO:0042545">
    <property type="term" value="P:cell wall modification"/>
    <property type="evidence" value="ECO:0007669"/>
    <property type="project" value="InterPro"/>
</dbReference>
<dbReference type="InterPro" id="IPR000070">
    <property type="entry name" value="Pectinesterase_cat"/>
</dbReference>
<dbReference type="InterPro" id="IPR012334">
    <property type="entry name" value="Pectin_lyas_fold"/>
</dbReference>
<feature type="domain" description="Pectinesterase inhibitor" evidence="9">
    <location>
        <begin position="33"/>
        <end position="171"/>
    </location>
</feature>
<dbReference type="InterPro" id="IPR035513">
    <property type="entry name" value="Invertase/methylesterase_inhib"/>
</dbReference>
<proteinExistence type="inferred from homology"/>
<evidence type="ECO:0000256" key="1">
    <source>
        <dbReference type="ARBA" id="ARBA00005184"/>
    </source>
</evidence>
<dbReference type="NCBIfam" id="TIGR01614">
    <property type="entry name" value="PME_inhib"/>
    <property type="match status" value="2"/>
</dbReference>
<reference evidence="10 11" key="1">
    <citation type="submission" date="2024-01" db="EMBL/GenBank/DDBJ databases">
        <title>Genome assemblies of Stephania.</title>
        <authorList>
            <person name="Yang L."/>
        </authorList>
    </citation>
    <scope>NUCLEOTIDE SEQUENCE [LARGE SCALE GENOMIC DNA]</scope>
    <source>
        <strain evidence="10">JXDWG</strain>
        <tissue evidence="10">Leaf</tissue>
    </source>
</reference>
<dbReference type="Pfam" id="PF04043">
    <property type="entry name" value="PMEI"/>
    <property type="match status" value="2"/>
</dbReference>
<comment type="similarity">
    <text evidence="2">In the N-terminal section; belongs to the PMEI family.</text>
</comment>
<dbReference type="Gene3D" id="2.160.20.10">
    <property type="entry name" value="Single-stranded right-handed beta-helix, Pectin lyase-like"/>
    <property type="match status" value="2"/>
</dbReference>
<dbReference type="CDD" id="cd15799">
    <property type="entry name" value="PMEI-like_4"/>
    <property type="match status" value="1"/>
</dbReference>
<dbReference type="Gene3D" id="1.20.140.40">
    <property type="entry name" value="Invertase/pectin methylesterase inhibitor family protein"/>
    <property type="match status" value="2"/>
</dbReference>
<protein>
    <recommendedName>
        <fullName evidence="9">Pectinesterase inhibitor domain-containing protein</fullName>
    </recommendedName>
</protein>
<dbReference type="FunFam" id="2.160.20.10:FF:000001">
    <property type="entry name" value="Pectinesterase"/>
    <property type="match status" value="2"/>
</dbReference>
<comment type="pathway">
    <text evidence="1">Glycan metabolism; pectin degradation; 2-dehydro-3-deoxy-D-gluconate from pectin: step 1/5.</text>
</comment>
<evidence type="ECO:0000256" key="3">
    <source>
        <dbReference type="ARBA" id="ARBA00007786"/>
    </source>
</evidence>
<dbReference type="GO" id="GO:0004857">
    <property type="term" value="F:enzyme inhibitor activity"/>
    <property type="evidence" value="ECO:0007669"/>
    <property type="project" value="InterPro"/>
</dbReference>
<keyword evidence="5" id="KW-0063">Aspartyl esterase</keyword>